<dbReference type="AlphaFoldDB" id="A0AAV1ZHW8"/>
<evidence type="ECO:0008006" key="5">
    <source>
        <dbReference type="Google" id="ProtNLM"/>
    </source>
</evidence>
<dbReference type="GO" id="GO:0030163">
    <property type="term" value="P:protein catabolic process"/>
    <property type="evidence" value="ECO:0007669"/>
    <property type="project" value="UniProtKB-ARBA"/>
</dbReference>
<dbReference type="PROSITE" id="PS50097">
    <property type="entry name" value="BTB"/>
    <property type="match status" value="1"/>
</dbReference>
<dbReference type="Pfam" id="PF22486">
    <property type="entry name" value="MATH_2"/>
    <property type="match status" value="1"/>
</dbReference>
<evidence type="ECO:0000259" key="2">
    <source>
        <dbReference type="PROSITE" id="PS50144"/>
    </source>
</evidence>
<dbReference type="PANTHER" id="PTHR24413">
    <property type="entry name" value="SPECKLE-TYPE POZ PROTEIN"/>
    <property type="match status" value="1"/>
</dbReference>
<evidence type="ECO:0000313" key="3">
    <source>
        <dbReference type="EMBL" id="CAL1271323.1"/>
    </source>
</evidence>
<gene>
    <name evidence="3" type="ORF">LARSCL_LOCUS5762</name>
</gene>
<dbReference type="SUPFAM" id="SSF49599">
    <property type="entry name" value="TRAF domain-like"/>
    <property type="match status" value="2"/>
</dbReference>
<proteinExistence type="predicted"/>
<dbReference type="Gene3D" id="1.25.40.420">
    <property type="match status" value="1"/>
</dbReference>
<dbReference type="Proteomes" id="UP001497382">
    <property type="component" value="Unassembled WGS sequence"/>
</dbReference>
<feature type="domain" description="MATH" evidence="2">
    <location>
        <begin position="7"/>
        <end position="138"/>
    </location>
</feature>
<evidence type="ECO:0000259" key="1">
    <source>
        <dbReference type="PROSITE" id="PS50097"/>
    </source>
</evidence>
<feature type="domain" description="BTB" evidence="1">
    <location>
        <begin position="346"/>
        <end position="413"/>
    </location>
</feature>
<comment type="caution">
    <text evidence="3">The sequence shown here is derived from an EMBL/GenBank/DDBJ whole genome shotgun (WGS) entry which is preliminary data.</text>
</comment>
<dbReference type="PROSITE" id="PS50144">
    <property type="entry name" value="MATH"/>
    <property type="match status" value="1"/>
</dbReference>
<sequence>MNTGRTEYTFFWFIENYSYCWHKNGKKLISPNFTVDELEGTTWGLELYPRGDELEDKGYLSLFLYRSEQDDGPRIVSIKYELLILTADKSCILCEEYVHKFKRGDGYGGVGILNMDELLLNIESGCLSQDILNVRCRIWKGEGNDRNIGQSSARTRIRIEKNYFLHVVENFSKLRPNVKHSKKIRTHSKKDRFITSSLYLTQEKLIVMEIVLSDMISTNQILCKCEISLLDGFGNMIECGVIDNRCYAVRETTHTTSLFLSKEVILNRKNEYLPNDELSLICECIFSSGPEFKAIEETSNEIPLALIKQKRNNVTINNDHKAEEKLSTNPSALEDIKSLYINQCLTDVEVKTKTKSFPAHKIVLCARSTVFKAMMTNDMKEKITDSIQVDDIKDDIVQQMLLFLYSDNIDNLQWESATQLYYAADKYQIGKLKEVCASFLIENLNPNNAGELLLLADTHSDNNLREGVEDFILENEEQVFGSKEWDVLMETNPVLVMKAMHLKYKKKK</sequence>
<dbReference type="EMBL" id="CAXIEN010000054">
    <property type="protein sequence ID" value="CAL1271323.1"/>
    <property type="molecule type" value="Genomic_DNA"/>
</dbReference>
<dbReference type="Gene3D" id="3.30.710.10">
    <property type="entry name" value="Potassium Channel Kv1.1, Chain A"/>
    <property type="match status" value="1"/>
</dbReference>
<dbReference type="CDD" id="cd00121">
    <property type="entry name" value="MATH"/>
    <property type="match status" value="1"/>
</dbReference>
<dbReference type="InterPro" id="IPR011333">
    <property type="entry name" value="SKP1/BTB/POZ_sf"/>
</dbReference>
<accession>A0AAV1ZHW8</accession>
<dbReference type="InterPro" id="IPR008974">
    <property type="entry name" value="TRAF-like"/>
</dbReference>
<keyword evidence="4" id="KW-1185">Reference proteome</keyword>
<dbReference type="CDD" id="cd18186">
    <property type="entry name" value="BTB_POZ_ZBTB_KLHL-like"/>
    <property type="match status" value="1"/>
</dbReference>
<organism evidence="3 4">
    <name type="scientific">Larinioides sclopetarius</name>
    <dbReference type="NCBI Taxonomy" id="280406"/>
    <lineage>
        <taxon>Eukaryota</taxon>
        <taxon>Metazoa</taxon>
        <taxon>Ecdysozoa</taxon>
        <taxon>Arthropoda</taxon>
        <taxon>Chelicerata</taxon>
        <taxon>Arachnida</taxon>
        <taxon>Araneae</taxon>
        <taxon>Araneomorphae</taxon>
        <taxon>Entelegynae</taxon>
        <taxon>Araneoidea</taxon>
        <taxon>Araneidae</taxon>
        <taxon>Larinioides</taxon>
    </lineage>
</organism>
<dbReference type="InterPro" id="IPR002083">
    <property type="entry name" value="MATH/TRAF_dom"/>
</dbReference>
<dbReference type="SUPFAM" id="SSF54695">
    <property type="entry name" value="POZ domain"/>
    <property type="match status" value="1"/>
</dbReference>
<name>A0AAV1ZHW8_9ARAC</name>
<dbReference type="Pfam" id="PF00651">
    <property type="entry name" value="BTB"/>
    <property type="match status" value="1"/>
</dbReference>
<dbReference type="Gene3D" id="2.60.210.10">
    <property type="entry name" value="Apoptosis, Tumor Necrosis Factor Receptor Associated Protein 2, Chain A"/>
    <property type="match status" value="1"/>
</dbReference>
<evidence type="ECO:0000313" key="4">
    <source>
        <dbReference type="Proteomes" id="UP001497382"/>
    </source>
</evidence>
<protein>
    <recommendedName>
        <fullName evidence="5">Speckle-type POZ protein</fullName>
    </recommendedName>
</protein>
<dbReference type="SMART" id="SM00225">
    <property type="entry name" value="BTB"/>
    <property type="match status" value="1"/>
</dbReference>
<dbReference type="InterPro" id="IPR000210">
    <property type="entry name" value="BTB/POZ_dom"/>
</dbReference>
<reference evidence="3 4" key="1">
    <citation type="submission" date="2024-04" db="EMBL/GenBank/DDBJ databases">
        <authorList>
            <person name="Rising A."/>
            <person name="Reimegard J."/>
            <person name="Sonavane S."/>
            <person name="Akerstrom W."/>
            <person name="Nylinder S."/>
            <person name="Hedman E."/>
            <person name="Kallberg Y."/>
        </authorList>
    </citation>
    <scope>NUCLEOTIDE SEQUENCE [LARGE SCALE GENOMIC DNA]</scope>
</reference>